<dbReference type="InterPro" id="IPR012337">
    <property type="entry name" value="RNaseH-like_sf"/>
</dbReference>
<evidence type="ECO:0000313" key="6">
    <source>
        <dbReference type="Proteomes" id="UP000632222"/>
    </source>
</evidence>
<keyword evidence="1" id="KW-0540">Nuclease</keyword>
<keyword evidence="2" id="KW-0378">Hydrolase</keyword>
<gene>
    <name evidence="5" type="ORF">GCM10008938_17180</name>
</gene>
<dbReference type="CDD" id="cd06133">
    <property type="entry name" value="ERI-1_3'hExo_like"/>
    <property type="match status" value="1"/>
</dbReference>
<evidence type="ECO:0000256" key="2">
    <source>
        <dbReference type="ARBA" id="ARBA00022801"/>
    </source>
</evidence>
<dbReference type="EMBL" id="BMOD01000004">
    <property type="protein sequence ID" value="GGJ31562.1"/>
    <property type="molecule type" value="Genomic_DNA"/>
</dbReference>
<evidence type="ECO:0000259" key="4">
    <source>
        <dbReference type="Pfam" id="PF00929"/>
    </source>
</evidence>
<dbReference type="PANTHER" id="PTHR23044:SF61">
    <property type="entry name" value="3'-5' EXORIBONUCLEASE 1-RELATED"/>
    <property type="match status" value="1"/>
</dbReference>
<dbReference type="InterPro" id="IPR036397">
    <property type="entry name" value="RNaseH_sf"/>
</dbReference>
<sequence>MKNILIIDVESTCWQGKIPAGMSSEVIELGYAILQEGEGVLEWGSFLIPPRHSEISAFCTELTTISPETFVLEAEKVVQRSDLLEQLNALTRRHGWHNFKSCQWGSWGDYDFKMLVKTFGEQELRKDHHLNIKQQHAAERGLPKALGMGQALRFENLELQGTHHRGGDDAFNIARIARKVLGW</sequence>
<evidence type="ECO:0000256" key="1">
    <source>
        <dbReference type="ARBA" id="ARBA00022722"/>
    </source>
</evidence>
<dbReference type="InterPro" id="IPR047201">
    <property type="entry name" value="ERI-1_3'hExo-like"/>
</dbReference>
<comment type="caution">
    <text evidence="5">The sequence shown here is derived from an EMBL/GenBank/DDBJ whole genome shotgun (WGS) entry which is preliminary data.</text>
</comment>
<protein>
    <submittedName>
        <fullName evidence="5">Exonuclease</fullName>
    </submittedName>
</protein>
<keyword evidence="3 5" id="KW-0269">Exonuclease</keyword>
<keyword evidence="6" id="KW-1185">Reference proteome</keyword>
<dbReference type="PANTHER" id="PTHR23044">
    <property type="entry name" value="3'-5' EXONUCLEASE ERI1-RELATED"/>
    <property type="match status" value="1"/>
</dbReference>
<evidence type="ECO:0000256" key="3">
    <source>
        <dbReference type="ARBA" id="ARBA00022839"/>
    </source>
</evidence>
<reference evidence="6" key="1">
    <citation type="journal article" date="2019" name="Int. J. Syst. Evol. Microbiol.">
        <title>The Global Catalogue of Microorganisms (GCM) 10K type strain sequencing project: providing services to taxonomists for standard genome sequencing and annotation.</title>
        <authorList>
            <consortium name="The Broad Institute Genomics Platform"/>
            <consortium name="The Broad Institute Genome Sequencing Center for Infectious Disease"/>
            <person name="Wu L."/>
            <person name="Ma J."/>
        </authorList>
    </citation>
    <scope>NUCLEOTIDE SEQUENCE [LARGE SCALE GENOMIC DNA]</scope>
    <source>
        <strain evidence="6">JCM 14370</strain>
    </source>
</reference>
<name>A0ABQ2CYD8_9DEIO</name>
<dbReference type="SUPFAM" id="SSF53098">
    <property type="entry name" value="Ribonuclease H-like"/>
    <property type="match status" value="1"/>
</dbReference>
<proteinExistence type="predicted"/>
<dbReference type="Proteomes" id="UP000632222">
    <property type="component" value="Unassembled WGS sequence"/>
</dbReference>
<dbReference type="Pfam" id="PF00929">
    <property type="entry name" value="RNase_T"/>
    <property type="match status" value="1"/>
</dbReference>
<dbReference type="InterPro" id="IPR013520">
    <property type="entry name" value="Ribonucl_H"/>
</dbReference>
<dbReference type="GO" id="GO:0004527">
    <property type="term" value="F:exonuclease activity"/>
    <property type="evidence" value="ECO:0007669"/>
    <property type="project" value="UniProtKB-KW"/>
</dbReference>
<feature type="domain" description="Exonuclease" evidence="4">
    <location>
        <begin position="5"/>
        <end position="176"/>
    </location>
</feature>
<evidence type="ECO:0000313" key="5">
    <source>
        <dbReference type="EMBL" id="GGJ31562.1"/>
    </source>
</evidence>
<dbReference type="RefSeq" id="WP_189002262.1">
    <property type="nucleotide sequence ID" value="NZ_BMOD01000004.1"/>
</dbReference>
<organism evidence="5 6">
    <name type="scientific">Deinococcus roseus</name>
    <dbReference type="NCBI Taxonomy" id="392414"/>
    <lineage>
        <taxon>Bacteria</taxon>
        <taxon>Thermotogati</taxon>
        <taxon>Deinococcota</taxon>
        <taxon>Deinococci</taxon>
        <taxon>Deinococcales</taxon>
        <taxon>Deinococcaceae</taxon>
        <taxon>Deinococcus</taxon>
    </lineage>
</organism>
<dbReference type="Gene3D" id="3.30.420.10">
    <property type="entry name" value="Ribonuclease H-like superfamily/Ribonuclease H"/>
    <property type="match status" value="1"/>
</dbReference>
<accession>A0ABQ2CYD8</accession>
<dbReference type="InterPro" id="IPR051274">
    <property type="entry name" value="3-5_Exoribonuclease"/>
</dbReference>